<accession>A0A1H0SDL1</accession>
<feature type="binding site" evidence="6">
    <location>
        <begin position="63"/>
        <end position="65"/>
    </location>
    <ligand>
        <name>substrate</name>
    </ligand>
</feature>
<sequence>MSNFTILKNGRVIDPLQGRDQVEDVWILNGNIVEPGSVESADCRVLDVDGCWVVPGLIDMHVHLREPGEEYKETIASGTMAAAAGGFTGVACMPNTNPVNDNATVTAFIREKAAQCNARVYPVGAISTGLKGEKLAEYGEMKKEGAVAVSDDGCPVVDSQLMRRALEYASSHGLLVISHAEELALSRGGCMNEGELSTRMGLRGIPAAAESIMVQREIELAELTGVHIHIAHVSTVAAVRLIRAAKERGVRVTAETAPHYFSLTEEAVTGYNTNAKMNPPLRSEADRRAIVEALADGTIDVIATDHAPHTVLEKEVEFNIAANGIAGLETSLSLSLALVREELLSPQRLVELMSCNPAAILGVGGGTLIVGKTADVTVIDPDRKYIFDAAKSFSKAANSPFDGWELQGLAVATFMGGAETYNVL</sequence>
<evidence type="ECO:0000256" key="6">
    <source>
        <dbReference type="HAMAP-Rule" id="MF_00220"/>
    </source>
</evidence>
<dbReference type="PROSITE" id="PS00482">
    <property type="entry name" value="DIHYDROOROTASE_1"/>
    <property type="match status" value="1"/>
</dbReference>
<dbReference type="GO" id="GO:0005737">
    <property type="term" value="C:cytoplasm"/>
    <property type="evidence" value="ECO:0007669"/>
    <property type="project" value="TreeGrafter"/>
</dbReference>
<proteinExistence type="inferred from homology"/>
<dbReference type="HAMAP" id="MF_00220_B">
    <property type="entry name" value="PyrC_classI_B"/>
    <property type="match status" value="1"/>
</dbReference>
<feature type="binding site" evidence="6">
    <location>
        <position position="95"/>
    </location>
    <ligand>
        <name>substrate</name>
    </ligand>
</feature>
<comment type="caution">
    <text evidence="6">Lacks conserved residue(s) required for the propagation of feature annotation.</text>
</comment>
<feature type="active site" evidence="6">
    <location>
        <position position="305"/>
    </location>
</feature>
<comment type="catalytic activity">
    <reaction evidence="6">
        <text>(S)-dihydroorotate + H2O = N-carbamoyl-L-aspartate + H(+)</text>
        <dbReference type="Rhea" id="RHEA:24296"/>
        <dbReference type="ChEBI" id="CHEBI:15377"/>
        <dbReference type="ChEBI" id="CHEBI:15378"/>
        <dbReference type="ChEBI" id="CHEBI:30864"/>
        <dbReference type="ChEBI" id="CHEBI:32814"/>
        <dbReference type="EC" id="3.5.2.3"/>
    </reaction>
</comment>
<keyword evidence="6" id="KW-0862">Zinc</keyword>
<evidence type="ECO:0000256" key="4">
    <source>
        <dbReference type="ARBA" id="ARBA00022801"/>
    </source>
</evidence>
<dbReference type="InterPro" id="IPR024403">
    <property type="entry name" value="DHOase_cat"/>
</dbReference>
<comment type="pathway">
    <text evidence="6">Pyrimidine metabolism; UMP biosynthesis via de novo pathway; (S)-dihydroorotate from bicarbonate: step 3/3.</text>
</comment>
<dbReference type="PANTHER" id="PTHR43668:SF2">
    <property type="entry name" value="ALLANTOINASE"/>
    <property type="match status" value="1"/>
</dbReference>
<dbReference type="SUPFAM" id="SSF51338">
    <property type="entry name" value="Composite domain of metallo-dependent hydrolases"/>
    <property type="match status" value="1"/>
</dbReference>
<keyword evidence="5 6" id="KW-0665">Pyrimidine biosynthesis</keyword>
<feature type="binding site" evidence="6">
    <location>
        <position position="63"/>
    </location>
    <ligand>
        <name>Zn(2+)</name>
        <dbReference type="ChEBI" id="CHEBI:29105"/>
        <label>1</label>
    </ligand>
</feature>
<dbReference type="EMBL" id="FNJI01000018">
    <property type="protein sequence ID" value="SDP39853.1"/>
    <property type="molecule type" value="Genomic_DNA"/>
</dbReference>
<dbReference type="UniPathway" id="UPA00070">
    <property type="reaction ID" value="UER00117"/>
</dbReference>
<evidence type="ECO:0000256" key="2">
    <source>
        <dbReference type="ARBA" id="ARBA00010286"/>
    </source>
</evidence>
<dbReference type="STRING" id="91360.SAMN05660330_02646"/>
<dbReference type="GO" id="GO:0044205">
    <property type="term" value="P:'de novo' UMP biosynthetic process"/>
    <property type="evidence" value="ECO:0007669"/>
    <property type="project" value="UniProtKB-UniRule"/>
</dbReference>
<dbReference type="NCBIfam" id="TIGR00857">
    <property type="entry name" value="pyrC_multi"/>
    <property type="match status" value="1"/>
</dbReference>
<feature type="domain" description="Dihydroorotase catalytic" evidence="7">
    <location>
        <begin position="53"/>
        <end position="235"/>
    </location>
</feature>
<feature type="binding site" evidence="6">
    <location>
        <position position="179"/>
    </location>
    <ligand>
        <name>Zn(2+)</name>
        <dbReference type="ChEBI" id="CHEBI:29105"/>
        <label>2</label>
    </ligand>
</feature>
<dbReference type="Pfam" id="PF12890">
    <property type="entry name" value="DHOase"/>
    <property type="match status" value="1"/>
</dbReference>
<feature type="binding site" evidence="6">
    <location>
        <position position="61"/>
    </location>
    <ligand>
        <name>Zn(2+)</name>
        <dbReference type="ChEBI" id="CHEBI:29105"/>
        <label>1</label>
    </ligand>
</feature>
<reference evidence="8 9" key="1">
    <citation type="submission" date="2016-10" db="EMBL/GenBank/DDBJ databases">
        <authorList>
            <person name="de Groot N.N."/>
        </authorList>
    </citation>
    <scope>NUCLEOTIDE SEQUENCE [LARGE SCALE GENOMIC DNA]</scope>
    <source>
        <strain evidence="8 9">DSM 12130</strain>
    </source>
</reference>
<dbReference type="InterPro" id="IPR050138">
    <property type="entry name" value="DHOase/Allantoinase_Hydrolase"/>
</dbReference>
<comment type="function">
    <text evidence="1 6">Catalyzes the reversible cyclization of carbamoyl aspartate to dihydroorotate.</text>
</comment>
<feature type="binding site" evidence="6">
    <location>
        <position position="232"/>
    </location>
    <ligand>
        <name>Zn(2+)</name>
        <dbReference type="ChEBI" id="CHEBI:29105"/>
        <label>2</label>
    </ligand>
</feature>
<evidence type="ECO:0000259" key="7">
    <source>
        <dbReference type="Pfam" id="PF12890"/>
    </source>
</evidence>
<feature type="binding site" evidence="6">
    <location>
        <position position="309"/>
    </location>
    <ligand>
        <name>substrate</name>
    </ligand>
</feature>
<feature type="binding site" evidence="6">
    <location>
        <position position="305"/>
    </location>
    <ligand>
        <name>Zn(2+)</name>
        <dbReference type="ChEBI" id="CHEBI:29105"/>
        <label>1</label>
    </ligand>
</feature>
<evidence type="ECO:0000256" key="5">
    <source>
        <dbReference type="ARBA" id="ARBA00022975"/>
    </source>
</evidence>
<gene>
    <name evidence="6" type="primary">pyrC</name>
    <name evidence="8" type="ORF">SAMN05660330_02646</name>
</gene>
<feature type="binding site" evidence="6">
    <location>
        <position position="152"/>
    </location>
    <ligand>
        <name>Zn(2+)</name>
        <dbReference type="ChEBI" id="CHEBI:29105"/>
        <label>2</label>
    </ligand>
</feature>
<dbReference type="GO" id="GO:0008270">
    <property type="term" value="F:zinc ion binding"/>
    <property type="evidence" value="ECO:0007669"/>
    <property type="project" value="UniProtKB-UniRule"/>
</dbReference>
<dbReference type="EC" id="3.5.2.3" evidence="6"/>
<dbReference type="GO" id="GO:0004151">
    <property type="term" value="F:dihydroorotase activity"/>
    <property type="evidence" value="ECO:0007669"/>
    <property type="project" value="UniProtKB-UniRule"/>
</dbReference>
<dbReference type="CDD" id="cd01317">
    <property type="entry name" value="DHOase_IIa"/>
    <property type="match status" value="1"/>
</dbReference>
<dbReference type="InterPro" id="IPR011059">
    <property type="entry name" value="Metal-dep_hydrolase_composite"/>
</dbReference>
<keyword evidence="9" id="KW-1185">Reference proteome</keyword>
<feature type="binding site" evidence="6">
    <location>
        <position position="152"/>
    </location>
    <ligand>
        <name>Zn(2+)</name>
        <dbReference type="ChEBI" id="CHEBI:29105"/>
        <label>1</label>
    </ligand>
</feature>
<comment type="cofactor">
    <cofactor evidence="6">
        <name>Zn(2+)</name>
        <dbReference type="ChEBI" id="CHEBI:29105"/>
    </cofactor>
    <text evidence="6">Binds 2 Zn(2+) ions per subunit.</text>
</comment>
<organism evidence="8 9">
    <name type="scientific">Desulforhopalus singaporensis</name>
    <dbReference type="NCBI Taxonomy" id="91360"/>
    <lineage>
        <taxon>Bacteria</taxon>
        <taxon>Pseudomonadati</taxon>
        <taxon>Thermodesulfobacteriota</taxon>
        <taxon>Desulfobulbia</taxon>
        <taxon>Desulfobulbales</taxon>
        <taxon>Desulfocapsaceae</taxon>
        <taxon>Desulforhopalus</taxon>
    </lineage>
</organism>
<dbReference type="RefSeq" id="WP_092223589.1">
    <property type="nucleotide sequence ID" value="NZ_FNJI01000018.1"/>
</dbReference>
<name>A0A1H0SDL1_9BACT</name>
<evidence type="ECO:0000256" key="1">
    <source>
        <dbReference type="ARBA" id="ARBA00002368"/>
    </source>
</evidence>
<dbReference type="Gene3D" id="3.20.20.140">
    <property type="entry name" value="Metal-dependent hydrolases"/>
    <property type="match status" value="1"/>
</dbReference>
<dbReference type="SUPFAM" id="SSF51556">
    <property type="entry name" value="Metallo-dependent hydrolases"/>
    <property type="match status" value="1"/>
</dbReference>
<evidence type="ECO:0000256" key="3">
    <source>
        <dbReference type="ARBA" id="ARBA00022723"/>
    </source>
</evidence>
<feature type="binding site" evidence="6">
    <location>
        <position position="278"/>
    </location>
    <ligand>
        <name>substrate</name>
    </ligand>
</feature>
<keyword evidence="3 6" id="KW-0479">Metal-binding</keyword>
<comment type="similarity">
    <text evidence="2 6">Belongs to the metallo-dependent hydrolases superfamily. DHOase family. Class I DHOase subfamily.</text>
</comment>
<protein>
    <recommendedName>
        <fullName evidence="6">Dihydroorotase</fullName>
        <shortName evidence="6">DHOase</shortName>
        <ecNumber evidence="6">3.5.2.3</ecNumber>
    </recommendedName>
</protein>
<dbReference type="InterPro" id="IPR002195">
    <property type="entry name" value="Dihydroorotase_CS"/>
</dbReference>
<dbReference type="Proteomes" id="UP000199073">
    <property type="component" value="Unassembled WGS sequence"/>
</dbReference>
<dbReference type="PROSITE" id="PS00483">
    <property type="entry name" value="DIHYDROOROTASE_2"/>
    <property type="match status" value="1"/>
</dbReference>
<dbReference type="AlphaFoldDB" id="A0A1H0SDL1"/>
<evidence type="ECO:0000313" key="9">
    <source>
        <dbReference type="Proteomes" id="UP000199073"/>
    </source>
</evidence>
<dbReference type="Gene3D" id="2.30.40.10">
    <property type="entry name" value="Urease, subunit C, domain 1"/>
    <property type="match status" value="1"/>
</dbReference>
<evidence type="ECO:0000313" key="8">
    <source>
        <dbReference type="EMBL" id="SDP39853.1"/>
    </source>
</evidence>
<dbReference type="GO" id="GO:0006145">
    <property type="term" value="P:purine nucleobase catabolic process"/>
    <property type="evidence" value="ECO:0007669"/>
    <property type="project" value="TreeGrafter"/>
</dbReference>
<dbReference type="OrthoDB" id="9803027at2"/>
<dbReference type="PANTHER" id="PTHR43668">
    <property type="entry name" value="ALLANTOINASE"/>
    <property type="match status" value="1"/>
</dbReference>
<dbReference type="InterPro" id="IPR004722">
    <property type="entry name" value="DHOase"/>
</dbReference>
<keyword evidence="4 6" id="KW-0378">Hydrolase</keyword>
<dbReference type="InterPro" id="IPR032466">
    <property type="entry name" value="Metal_Hydrolase"/>
</dbReference>
<dbReference type="GO" id="GO:0004038">
    <property type="term" value="F:allantoinase activity"/>
    <property type="evidence" value="ECO:0007669"/>
    <property type="project" value="TreeGrafter"/>
</dbReference>